<accession>A0A163ET68</accession>
<reference evidence="3" key="1">
    <citation type="submission" date="2015-06" db="EMBL/GenBank/DDBJ databases">
        <title>Expansion of signal transduction pathways in fungi by whole-genome duplication.</title>
        <authorList>
            <consortium name="DOE Joint Genome Institute"/>
            <person name="Corrochano L.M."/>
            <person name="Kuo A."/>
            <person name="Marcet-Houben M."/>
            <person name="Polaino S."/>
            <person name="Salamov A."/>
            <person name="Villalobos J.M."/>
            <person name="Alvarez M.I."/>
            <person name="Avalos J."/>
            <person name="Benito E.P."/>
            <person name="Benoit I."/>
            <person name="Burger G."/>
            <person name="Camino L.P."/>
            <person name="Canovas D."/>
            <person name="Cerda-Olmedo E."/>
            <person name="Cheng J.-F."/>
            <person name="Dominguez A."/>
            <person name="Elias M."/>
            <person name="Eslava A.P."/>
            <person name="Glaser F."/>
            <person name="Grimwood J."/>
            <person name="Gutierrez G."/>
            <person name="Heitman J."/>
            <person name="Henrissat B."/>
            <person name="Iturriaga E.A."/>
            <person name="Lang B.F."/>
            <person name="Lavin J.L."/>
            <person name="Lee S."/>
            <person name="Li W."/>
            <person name="Lindquist E."/>
            <person name="Lopez-Garcia S."/>
            <person name="Luque E.M."/>
            <person name="Marcos A.T."/>
            <person name="Martin J."/>
            <person name="McCluskey K."/>
            <person name="Medina H.R."/>
            <person name="Miralles-Duran A."/>
            <person name="Miyazaki A."/>
            <person name="Munoz-Torres E."/>
            <person name="Oguiza J.A."/>
            <person name="Ohm R."/>
            <person name="Olmedo M."/>
            <person name="Orejas M."/>
            <person name="Ortiz-Castellanos L."/>
            <person name="Pisabarro A.G."/>
            <person name="Rodriguez-Romero J."/>
            <person name="Ruiz-Herrera J."/>
            <person name="Ruiz-Vazquez R."/>
            <person name="Sanz C."/>
            <person name="Schackwitz W."/>
            <person name="Schmutz J."/>
            <person name="Shahriari M."/>
            <person name="Shelest E."/>
            <person name="Silva-Franco F."/>
            <person name="Soanes D."/>
            <person name="Syed K."/>
            <person name="Tagua V.G."/>
            <person name="Talbot N.J."/>
            <person name="Thon M."/>
            <person name="De vries R.P."/>
            <person name="Wiebenga A."/>
            <person name="Yadav J.S."/>
            <person name="Braun E.L."/>
            <person name="Baker S."/>
            <person name="Garre V."/>
            <person name="Horwitz B."/>
            <person name="Torres-Martinez S."/>
            <person name="Idnurm A."/>
            <person name="Herrera-Estrella A."/>
            <person name="Gabaldon T."/>
            <person name="Grigoriev I.V."/>
        </authorList>
    </citation>
    <scope>NUCLEOTIDE SEQUENCE [LARGE SCALE GENOMIC DNA]</scope>
    <source>
        <strain evidence="3">NRRL 1555(-)</strain>
    </source>
</reference>
<gene>
    <name evidence="2" type="ORF">PHYBLDRAFT_162042</name>
</gene>
<organism evidence="2 3">
    <name type="scientific">Phycomyces blakesleeanus (strain ATCC 8743b / DSM 1359 / FGSC 10004 / NBRC 33097 / NRRL 1555)</name>
    <dbReference type="NCBI Taxonomy" id="763407"/>
    <lineage>
        <taxon>Eukaryota</taxon>
        <taxon>Fungi</taxon>
        <taxon>Fungi incertae sedis</taxon>
        <taxon>Mucoromycota</taxon>
        <taxon>Mucoromycotina</taxon>
        <taxon>Mucoromycetes</taxon>
        <taxon>Mucorales</taxon>
        <taxon>Phycomycetaceae</taxon>
        <taxon>Phycomyces</taxon>
    </lineage>
</organism>
<evidence type="ECO:0000256" key="1">
    <source>
        <dbReference type="SAM" id="Phobius"/>
    </source>
</evidence>
<dbReference type="EMBL" id="KV440971">
    <property type="protein sequence ID" value="OAD81430.1"/>
    <property type="molecule type" value="Genomic_DNA"/>
</dbReference>
<evidence type="ECO:0000313" key="2">
    <source>
        <dbReference type="EMBL" id="OAD81430.1"/>
    </source>
</evidence>
<keyword evidence="1" id="KW-0472">Membrane</keyword>
<evidence type="ECO:0000313" key="3">
    <source>
        <dbReference type="Proteomes" id="UP000077315"/>
    </source>
</evidence>
<dbReference type="Proteomes" id="UP000077315">
    <property type="component" value="Unassembled WGS sequence"/>
</dbReference>
<dbReference type="RefSeq" id="XP_018299470.1">
    <property type="nucleotide sequence ID" value="XM_018434551.1"/>
</dbReference>
<dbReference type="GeneID" id="28995457"/>
<protein>
    <submittedName>
        <fullName evidence="2">Uncharacterized protein</fullName>
    </submittedName>
</protein>
<proteinExistence type="predicted"/>
<name>A0A163ET68_PHYB8</name>
<dbReference type="AlphaFoldDB" id="A0A163ET68"/>
<keyword evidence="3" id="KW-1185">Reference proteome</keyword>
<keyword evidence="1" id="KW-0812">Transmembrane</keyword>
<feature type="transmembrane region" description="Helical" evidence="1">
    <location>
        <begin position="67"/>
        <end position="88"/>
    </location>
</feature>
<keyword evidence="1" id="KW-1133">Transmembrane helix</keyword>
<dbReference type="VEuPathDB" id="FungiDB:PHYBLDRAFT_162042"/>
<sequence>MQEVIHAQLSTPDNIECPSILEEDYYKLNFWSSKTVYQLDLQKLMSAFFVFTMPTSKYDMISTYRQFLQILINFINSTVYTMWIFVAMKFRMSISLLLKYFLVKFAGTSSILNQILQGILKNMKYILYEKRKVLGPIASTSLCKEDICVIFTSDLGSIIVFKK</sequence>
<dbReference type="InParanoid" id="A0A163ET68"/>